<dbReference type="SUPFAM" id="SSF56219">
    <property type="entry name" value="DNase I-like"/>
    <property type="match status" value="1"/>
</dbReference>
<dbReference type="EMBL" id="QGNW01000335">
    <property type="protein sequence ID" value="RVW76081.1"/>
    <property type="molecule type" value="Genomic_DNA"/>
</dbReference>
<dbReference type="SUPFAM" id="SSF56672">
    <property type="entry name" value="DNA/RNA polymerases"/>
    <property type="match status" value="1"/>
</dbReference>
<evidence type="ECO:0000259" key="1">
    <source>
        <dbReference type="PROSITE" id="PS50878"/>
    </source>
</evidence>
<gene>
    <name evidence="2" type="primary">YTX2_163</name>
    <name evidence="2" type="ORF">CK203_049178</name>
</gene>
<evidence type="ECO:0000313" key="3">
    <source>
        <dbReference type="Proteomes" id="UP000288805"/>
    </source>
</evidence>
<organism evidence="2 3">
    <name type="scientific">Vitis vinifera</name>
    <name type="common">Grape</name>
    <dbReference type="NCBI Taxonomy" id="29760"/>
    <lineage>
        <taxon>Eukaryota</taxon>
        <taxon>Viridiplantae</taxon>
        <taxon>Streptophyta</taxon>
        <taxon>Embryophyta</taxon>
        <taxon>Tracheophyta</taxon>
        <taxon>Spermatophyta</taxon>
        <taxon>Magnoliopsida</taxon>
        <taxon>eudicotyledons</taxon>
        <taxon>Gunneridae</taxon>
        <taxon>Pentapetalae</taxon>
        <taxon>rosids</taxon>
        <taxon>Vitales</taxon>
        <taxon>Vitaceae</taxon>
        <taxon>Viteae</taxon>
        <taxon>Vitis</taxon>
    </lineage>
</organism>
<dbReference type="InterPro" id="IPR052343">
    <property type="entry name" value="Retrotransposon-Effector_Assoc"/>
</dbReference>
<dbReference type="PROSITE" id="PS50878">
    <property type="entry name" value="RT_POL"/>
    <property type="match status" value="1"/>
</dbReference>
<dbReference type="CDD" id="cd01650">
    <property type="entry name" value="RT_nLTR_like"/>
    <property type="match status" value="1"/>
</dbReference>
<feature type="domain" description="Reverse transcriptase" evidence="1">
    <location>
        <begin position="583"/>
        <end position="863"/>
    </location>
</feature>
<dbReference type="Gene3D" id="3.60.10.10">
    <property type="entry name" value="Endonuclease/exonuclease/phosphatase"/>
    <property type="match status" value="1"/>
</dbReference>
<comment type="caution">
    <text evidence="2">The sequence shown here is derived from an EMBL/GenBank/DDBJ whole genome shotgun (WGS) entry which is preliminary data.</text>
</comment>
<dbReference type="InterPro" id="IPR036691">
    <property type="entry name" value="Endo/exonu/phosph_ase_sf"/>
</dbReference>
<reference evidence="2 3" key="1">
    <citation type="journal article" date="2018" name="PLoS Genet.">
        <title>Population sequencing reveals clonal diversity and ancestral inbreeding in the grapevine cultivar Chardonnay.</title>
        <authorList>
            <person name="Roach M.J."/>
            <person name="Johnson D.L."/>
            <person name="Bohlmann J."/>
            <person name="van Vuuren H.J."/>
            <person name="Jones S.J."/>
            <person name="Pretorius I.S."/>
            <person name="Schmidt S.A."/>
            <person name="Borneman A.R."/>
        </authorList>
    </citation>
    <scope>NUCLEOTIDE SEQUENCE [LARGE SCALE GENOMIC DNA]</scope>
    <source>
        <strain evidence="3">cv. Chardonnay</strain>
        <tissue evidence="2">Leaf</tissue>
    </source>
</reference>
<proteinExistence type="predicted"/>
<dbReference type="InterPro" id="IPR026960">
    <property type="entry name" value="RVT-Znf"/>
</dbReference>
<evidence type="ECO:0000313" key="2">
    <source>
        <dbReference type="EMBL" id="RVW76081.1"/>
    </source>
</evidence>
<dbReference type="InterPro" id="IPR000477">
    <property type="entry name" value="RT_dom"/>
</dbReference>
<protein>
    <submittedName>
        <fullName evidence="2">Transposon TX1 uncharacterized 149 kDa protein</fullName>
    </submittedName>
</protein>
<name>A0A438GV49_VITVI</name>
<dbReference type="PANTHER" id="PTHR46890">
    <property type="entry name" value="NON-LTR RETROLELEMENT REVERSE TRANSCRIPTASE-LIKE PROTEIN-RELATED"/>
    <property type="match status" value="1"/>
</dbReference>
<dbReference type="InterPro" id="IPR043502">
    <property type="entry name" value="DNA/RNA_pol_sf"/>
</dbReference>
<dbReference type="Pfam" id="PF13966">
    <property type="entry name" value="zf-RVT"/>
    <property type="match status" value="1"/>
</dbReference>
<sequence length="1211" mass="137309">MGFVEQSSSTRASSVPAEVEGGMELELMAVQVEVVVELTPRGWRVTNEALMEEASRYYVGPTPPSELGHRGYSYSSSSSFWGNAEAVGASEGLIFGAEGELGSYETRMGRNRAVSACGDWSEHFRDSGDAERGKELALVLVGEVFMSLCEEEDTCHIEEGGSGEGWSSSSLARFSHCLGMPTEGFEEEILYLLRRMKGRIEQKGKEGVTRKTSLKSSKSNRELKKLEWTAGGAGGMGRSVLNFVPVQNCVDGVVWVFTGVYGPVCSGDREEFWEELGSVKGLWSDPWCVGGDFNLVQSRLDRFLVTDNWDNLFNGAVQGILPRPISDHFPILLEGGGLKRGPSPFRFENMWLEEGFKDKMKMWWGSLNFTGSSSYILDAKLRALKNILKIWNKEEFGLVEAKKGEALKQVEYWDEKEKYATLNMEDCETRNGARKAYKSWVIKEEIFWRQKSRELWLKEGDNNTRFFHRMANAHIRRNWLSKLKVNGCWHSEENNLRNSVVGAFQELYQEEEGWRPSVDGISFMRLDNSEAEGLENPFLEEVVLAALTDLGKDKAPGSDGFTMAFWLFGWDVVKFEIMGFFREFHERGRFVKSLNATFLVLVPKKGGAENLKDFKPISLVGSLYKLFAKVLANRIKKVMGKVISEPQNAFVEGRQILDAVLIANEVVDSRLKSNQGGVMCKLDIEKAYDHVGWKFLLVVLKQMGFGERWIKWIEWCISTVRYFVLVNGSPSGFFQSSRGLRQGDPLSPYLFVIAMEVFSCLMRRAINGGFLSGWRAKGRGGEGILISHLLFVDDTLVFCEESQGQLTYLSWLLMWFEACSGLKVNLEKSELIPMGRVNDIEDLALELGCKVGGLPSSYLGLPLGAPFKSEVVWDSVEERFRKRKVRMRLEKIQRDFLWGGGALDQRPHLVRWNLVCLERKKGVVEASDQSQIWCRGGGLVYSGEKGWHGVGLWKAIRKEWLGMYSSVAFRVGNGQRVRFWKDKWCGDEPLYESFPSLFAISLAKDAWVSEMWNPDGVGDGWTLLFSRALNDWEIEMMEQFMLKIQAFRVQRENEDKMVWTASRSCVFSVKSLYSTLERGGSTLFPYVGIWRACVPPKVAVFAWEASWGKILTLDQLQRRGYSLANRCFLCLAEAETVDHLLLHCVMTRALWNLLFSLFGVEWVLSGTVKETLLGWHGAFVGKIRKKAWQMAPLCIFWMAKSSHSCYNDIGQ</sequence>
<accession>A0A438GV49</accession>
<dbReference type="AlphaFoldDB" id="A0A438GV49"/>
<dbReference type="PANTHER" id="PTHR46890:SF50">
    <property type="entry name" value="RNA-DIRECTED DNA POLYMERASE, EUKARYOTA, REVERSE TRANSCRIPTASE ZINC-BINDING DOMAIN PROTEIN-RELATED"/>
    <property type="match status" value="1"/>
</dbReference>
<dbReference type="Proteomes" id="UP000288805">
    <property type="component" value="Unassembled WGS sequence"/>
</dbReference>
<dbReference type="Pfam" id="PF00078">
    <property type="entry name" value="RVT_1"/>
    <property type="match status" value="1"/>
</dbReference>